<dbReference type="FunFam" id="3.40.50.620:FF:000089">
    <property type="entry name" value="Bifunctional coenzyme A synthase"/>
    <property type="match status" value="1"/>
</dbReference>
<evidence type="ECO:0000256" key="3">
    <source>
        <dbReference type="ARBA" id="ARBA00011245"/>
    </source>
</evidence>
<keyword evidence="5" id="KW-0963">Cytoplasm</keyword>
<dbReference type="Proteomes" id="UP000639338">
    <property type="component" value="Unassembled WGS sequence"/>
</dbReference>
<gene>
    <name evidence="23" type="ORF">HCN44_004585</name>
</gene>
<dbReference type="InterPro" id="IPR001977">
    <property type="entry name" value="Depp_CoAkinase"/>
</dbReference>
<evidence type="ECO:0000256" key="6">
    <source>
        <dbReference type="ARBA" id="ARBA00022553"/>
    </source>
</evidence>
<reference evidence="23 24" key="1">
    <citation type="submission" date="2020-08" db="EMBL/GenBank/DDBJ databases">
        <title>Aphidius gifuensis genome sequencing and assembly.</title>
        <authorList>
            <person name="Du Z."/>
        </authorList>
    </citation>
    <scope>NUCLEOTIDE SEQUENCE [LARGE SCALE GENOMIC DNA]</scope>
    <source>
        <strain evidence="23">YNYX2018</strain>
        <tissue evidence="23">Adults</tissue>
    </source>
</reference>
<dbReference type="EMBL" id="JACMRX010000002">
    <property type="protein sequence ID" value="KAF7995113.1"/>
    <property type="molecule type" value="Genomic_DNA"/>
</dbReference>
<evidence type="ECO:0000256" key="18">
    <source>
        <dbReference type="ARBA" id="ARBA00060696"/>
    </source>
</evidence>
<dbReference type="FunFam" id="3.40.50.300:FF:000899">
    <property type="entry name" value="Bifunctional coenzyme A synthase"/>
    <property type="match status" value="1"/>
</dbReference>
<dbReference type="HAMAP" id="MF_00376">
    <property type="entry name" value="Dephospho_CoA_kinase"/>
    <property type="match status" value="1"/>
</dbReference>
<evidence type="ECO:0000256" key="2">
    <source>
        <dbReference type="ARBA" id="ARBA00004496"/>
    </source>
</evidence>
<keyword evidence="8" id="KW-0548">Nucleotidyltransferase</keyword>
<comment type="subunit">
    <text evidence="3">Monomer.</text>
</comment>
<feature type="domain" description="Cytidyltransferase-like" evidence="22">
    <location>
        <begin position="160"/>
        <end position="300"/>
    </location>
</feature>
<keyword evidence="10" id="KW-0418">Kinase</keyword>
<evidence type="ECO:0000256" key="16">
    <source>
        <dbReference type="ARBA" id="ARBA00059677"/>
    </source>
</evidence>
<evidence type="ECO:0000256" key="1">
    <source>
        <dbReference type="ARBA" id="ARBA00004305"/>
    </source>
</evidence>
<keyword evidence="24" id="KW-1185">Reference proteome</keyword>
<dbReference type="NCBIfam" id="TIGR00125">
    <property type="entry name" value="cyt_tran_rel"/>
    <property type="match status" value="1"/>
</dbReference>
<keyword evidence="13" id="KW-0511">Multifunctional enzyme</keyword>
<evidence type="ECO:0000259" key="22">
    <source>
        <dbReference type="Pfam" id="PF01467"/>
    </source>
</evidence>
<evidence type="ECO:0000256" key="20">
    <source>
        <dbReference type="ARBA" id="ARBA00066359"/>
    </source>
</evidence>
<evidence type="ECO:0000256" key="8">
    <source>
        <dbReference type="ARBA" id="ARBA00022695"/>
    </source>
</evidence>
<accession>A0A834XX37</accession>
<dbReference type="OrthoDB" id="330671at2759"/>
<evidence type="ECO:0000313" key="23">
    <source>
        <dbReference type="EMBL" id="KAF7995113.1"/>
    </source>
</evidence>
<evidence type="ECO:0000256" key="11">
    <source>
        <dbReference type="ARBA" id="ARBA00022840"/>
    </source>
</evidence>
<dbReference type="EC" id="2.7.7.3" evidence="4"/>
<comment type="function">
    <text evidence="16">Bifunctional enzyme that catalyzes the fourth and fifth sequential steps of CoA biosynthetic pathway. The fourth reaction is catalyzed by the phosphopantetheine adenylyltransferase, coded by the coaD domain; the fifth reaction is catalyzed by the dephospho-CoA kinase, coded by the coaE domain. May act as a point of CoA biosynthesis regulation.</text>
</comment>
<dbReference type="NCBIfam" id="TIGR00152">
    <property type="entry name" value="dephospho-CoA kinase"/>
    <property type="match status" value="1"/>
</dbReference>
<comment type="pathway">
    <text evidence="17">Cofactor biosynthesis; coenzyme A biosynthesis; CoA from (R)-pantothenate: step 4/5.</text>
</comment>
<evidence type="ECO:0000313" key="24">
    <source>
        <dbReference type="Proteomes" id="UP000639338"/>
    </source>
</evidence>
<dbReference type="CDD" id="cd02022">
    <property type="entry name" value="DPCK"/>
    <property type="match status" value="1"/>
</dbReference>
<evidence type="ECO:0000256" key="5">
    <source>
        <dbReference type="ARBA" id="ARBA00022490"/>
    </source>
</evidence>
<dbReference type="GO" id="GO:0004140">
    <property type="term" value="F:dephospho-CoA kinase activity"/>
    <property type="evidence" value="ECO:0007669"/>
    <property type="project" value="UniProtKB-EC"/>
</dbReference>
<comment type="similarity">
    <text evidence="19">In the central section; belongs to the eukaryotic CoaD family.</text>
</comment>
<dbReference type="InterPro" id="IPR027417">
    <property type="entry name" value="P-loop_NTPase"/>
</dbReference>
<dbReference type="PANTHER" id="PTHR10695:SF46">
    <property type="entry name" value="BIFUNCTIONAL COENZYME A SYNTHASE-RELATED"/>
    <property type="match status" value="1"/>
</dbReference>
<dbReference type="SUPFAM" id="SSF52540">
    <property type="entry name" value="P-loop containing nucleoside triphosphate hydrolases"/>
    <property type="match status" value="1"/>
</dbReference>
<dbReference type="EC" id="2.7.1.24" evidence="20"/>
<dbReference type="Gene3D" id="3.40.50.300">
    <property type="entry name" value="P-loop containing nucleotide triphosphate hydrolases"/>
    <property type="match status" value="1"/>
</dbReference>
<keyword evidence="11" id="KW-0067">ATP-binding</keyword>
<dbReference type="Pfam" id="PF01121">
    <property type="entry name" value="CoaE"/>
    <property type="match status" value="1"/>
</dbReference>
<evidence type="ECO:0000256" key="10">
    <source>
        <dbReference type="ARBA" id="ARBA00022777"/>
    </source>
</evidence>
<evidence type="ECO:0000256" key="17">
    <source>
        <dbReference type="ARBA" id="ARBA00060565"/>
    </source>
</evidence>
<evidence type="ECO:0000256" key="19">
    <source>
        <dbReference type="ARBA" id="ARBA00061673"/>
    </source>
</evidence>
<organism evidence="23 24">
    <name type="scientific">Aphidius gifuensis</name>
    <name type="common">Parasitoid wasp</name>
    <dbReference type="NCBI Taxonomy" id="684658"/>
    <lineage>
        <taxon>Eukaryota</taxon>
        <taxon>Metazoa</taxon>
        <taxon>Ecdysozoa</taxon>
        <taxon>Arthropoda</taxon>
        <taxon>Hexapoda</taxon>
        <taxon>Insecta</taxon>
        <taxon>Pterygota</taxon>
        <taxon>Neoptera</taxon>
        <taxon>Endopterygota</taxon>
        <taxon>Hymenoptera</taxon>
        <taxon>Apocrita</taxon>
        <taxon>Ichneumonoidea</taxon>
        <taxon>Braconidae</taxon>
        <taxon>Aphidiinae</taxon>
        <taxon>Aphidius</taxon>
    </lineage>
</organism>
<proteinExistence type="inferred from homology"/>
<protein>
    <recommendedName>
        <fullName evidence="21">Bifunctional coenzyme A synthase</fullName>
        <ecNumber evidence="20">2.7.1.24</ecNumber>
        <ecNumber evidence="4">2.7.7.3</ecNumber>
    </recommendedName>
</protein>
<comment type="catalytic activity">
    <reaction evidence="14">
        <text>(R)-4'-phosphopantetheine + ATP + H(+) = 3'-dephospho-CoA + diphosphate</text>
        <dbReference type="Rhea" id="RHEA:19801"/>
        <dbReference type="ChEBI" id="CHEBI:15378"/>
        <dbReference type="ChEBI" id="CHEBI:30616"/>
        <dbReference type="ChEBI" id="CHEBI:33019"/>
        <dbReference type="ChEBI" id="CHEBI:57328"/>
        <dbReference type="ChEBI" id="CHEBI:61723"/>
        <dbReference type="EC" id="2.7.7.3"/>
    </reaction>
    <physiologicalReaction direction="left-to-right" evidence="14">
        <dbReference type="Rhea" id="RHEA:19802"/>
    </physiologicalReaction>
</comment>
<keyword evidence="7" id="KW-0808">Transferase</keyword>
<dbReference type="GO" id="GO:0005524">
    <property type="term" value="F:ATP binding"/>
    <property type="evidence" value="ECO:0007669"/>
    <property type="project" value="UniProtKB-KW"/>
</dbReference>
<dbReference type="AlphaFoldDB" id="A0A834XX37"/>
<keyword evidence="6" id="KW-0597">Phosphoprotein</keyword>
<evidence type="ECO:0000256" key="7">
    <source>
        <dbReference type="ARBA" id="ARBA00022679"/>
    </source>
</evidence>
<comment type="caution">
    <text evidence="23">The sequence shown here is derived from an EMBL/GenBank/DDBJ whole genome shotgun (WGS) entry which is preliminary data.</text>
</comment>
<dbReference type="InterPro" id="IPR004821">
    <property type="entry name" value="Cyt_trans-like"/>
</dbReference>
<dbReference type="InterPro" id="IPR014729">
    <property type="entry name" value="Rossmann-like_a/b/a_fold"/>
</dbReference>
<dbReference type="NCBIfam" id="NF001985">
    <property type="entry name" value="PRK00777.1"/>
    <property type="match status" value="1"/>
</dbReference>
<evidence type="ECO:0000256" key="12">
    <source>
        <dbReference type="ARBA" id="ARBA00023128"/>
    </source>
</evidence>
<evidence type="ECO:0000256" key="21">
    <source>
        <dbReference type="ARBA" id="ARBA00067394"/>
    </source>
</evidence>
<comment type="pathway">
    <text evidence="18">Cofactor biosynthesis; coenzyme A biosynthesis; CoA from (R)-pantothenate: step 5/5.</text>
</comment>
<dbReference type="GO" id="GO:0015937">
    <property type="term" value="P:coenzyme A biosynthetic process"/>
    <property type="evidence" value="ECO:0007669"/>
    <property type="project" value="InterPro"/>
</dbReference>
<evidence type="ECO:0000256" key="15">
    <source>
        <dbReference type="ARBA" id="ARBA00051912"/>
    </source>
</evidence>
<evidence type="ECO:0000256" key="9">
    <source>
        <dbReference type="ARBA" id="ARBA00022741"/>
    </source>
</evidence>
<keyword evidence="9" id="KW-0547">Nucleotide-binding</keyword>
<dbReference type="CDD" id="cd02164">
    <property type="entry name" value="PPAT_CoAS"/>
    <property type="match status" value="1"/>
</dbReference>
<evidence type="ECO:0000256" key="4">
    <source>
        <dbReference type="ARBA" id="ARBA00012392"/>
    </source>
</evidence>
<comment type="subcellular location">
    <subcellularLocation>
        <location evidence="2">Cytoplasm</location>
    </subcellularLocation>
    <subcellularLocation>
        <location evidence="1">Mitochondrion matrix</location>
    </subcellularLocation>
</comment>
<dbReference type="PROSITE" id="PS51219">
    <property type="entry name" value="DPCK"/>
    <property type="match status" value="1"/>
</dbReference>
<dbReference type="GO" id="GO:0005759">
    <property type="term" value="C:mitochondrial matrix"/>
    <property type="evidence" value="ECO:0007669"/>
    <property type="project" value="UniProtKB-SubCell"/>
</dbReference>
<name>A0A834XX37_APHGI</name>
<sequence>MSKTGILILTNPARVGKLLPVIKNHVLKTLYIQYYPDKTSLSSNLSVTSLKWQKPHQSNFISSIYAMATSMATTIDVRVLITNIKNSLINTKKPIELVIFDKNYSKDEANSFIKNYLNNSTKNCQYIAIVDTDDEETNNIPEKSTNELDKNADKIYENVVLGGTFDRLHNGHKILLTEAIIRCKNKLTIGVTDESMIRSKILWELIEPVENRIDNVKNFIQDIDSTLTYEIVAISDVYGPTKIDPNMNMIVVSEETEKGAIKINELRKNNNLNVLDVCTVKLANDEHHDDHEEAKISSSNQRIRLLGSRLKEPDLHDKSLKPYIVGLTGGIASGKSSVATKLQSLGAGVVHCDKLAHDLYEPGKKCFNIIIDIFGSKILTKDGKIDRKILGNIVFNDKEQLDKLNNIVWPAILELAIEEIKNLHDKGCDIIVMEAAVLIQAKWQFACHEIWTCIVPHNEAVKRLIERNCLTNDEAESRISVQPSNVQQVNEATVVFSTIWSHDVTLEQVTKAWNDLNNFINEKKINCN</sequence>
<keyword evidence="12" id="KW-0496">Mitochondrion</keyword>
<evidence type="ECO:0000256" key="13">
    <source>
        <dbReference type="ARBA" id="ARBA00023268"/>
    </source>
</evidence>
<comment type="catalytic activity">
    <reaction evidence="15">
        <text>3'-dephospho-CoA + ATP = ADP + CoA + H(+)</text>
        <dbReference type="Rhea" id="RHEA:18245"/>
        <dbReference type="ChEBI" id="CHEBI:15378"/>
        <dbReference type="ChEBI" id="CHEBI:30616"/>
        <dbReference type="ChEBI" id="CHEBI:57287"/>
        <dbReference type="ChEBI" id="CHEBI:57328"/>
        <dbReference type="ChEBI" id="CHEBI:456216"/>
        <dbReference type="EC" id="2.7.1.24"/>
    </reaction>
    <physiologicalReaction direction="left-to-right" evidence="15">
        <dbReference type="Rhea" id="RHEA:18246"/>
    </physiologicalReaction>
</comment>
<evidence type="ECO:0000256" key="14">
    <source>
        <dbReference type="ARBA" id="ARBA00051310"/>
    </source>
</evidence>
<dbReference type="SUPFAM" id="SSF52374">
    <property type="entry name" value="Nucleotidylyl transferase"/>
    <property type="match status" value="1"/>
</dbReference>
<dbReference type="Gene3D" id="3.40.50.620">
    <property type="entry name" value="HUPs"/>
    <property type="match status" value="1"/>
</dbReference>
<dbReference type="GO" id="GO:0004595">
    <property type="term" value="F:pantetheine-phosphate adenylyltransferase activity"/>
    <property type="evidence" value="ECO:0007669"/>
    <property type="project" value="UniProtKB-EC"/>
</dbReference>
<dbReference type="PANTHER" id="PTHR10695">
    <property type="entry name" value="DEPHOSPHO-COA KINASE-RELATED"/>
    <property type="match status" value="1"/>
</dbReference>
<dbReference type="Pfam" id="PF01467">
    <property type="entry name" value="CTP_transf_like"/>
    <property type="match status" value="1"/>
</dbReference>